<feature type="compositionally biased region" description="Gly residues" evidence="5">
    <location>
        <begin position="819"/>
        <end position="843"/>
    </location>
</feature>
<accession>A0AA38R4X5</accession>
<evidence type="ECO:0000256" key="2">
    <source>
        <dbReference type="ARBA" id="ARBA00022540"/>
    </source>
</evidence>
<dbReference type="GO" id="GO:0016282">
    <property type="term" value="C:eukaryotic 43S preinitiation complex"/>
    <property type="evidence" value="ECO:0007669"/>
    <property type="project" value="UniProtKB-UniRule"/>
</dbReference>
<dbReference type="Pfam" id="PF01399">
    <property type="entry name" value="PCI"/>
    <property type="match status" value="1"/>
</dbReference>
<dbReference type="GO" id="GO:0003723">
    <property type="term" value="F:RNA binding"/>
    <property type="evidence" value="ECO:0007669"/>
    <property type="project" value="InterPro"/>
</dbReference>
<dbReference type="HAMAP" id="MF_03002">
    <property type="entry name" value="eIF3c"/>
    <property type="match status" value="1"/>
</dbReference>
<feature type="compositionally biased region" description="Acidic residues" evidence="5">
    <location>
        <begin position="16"/>
        <end position="56"/>
    </location>
</feature>
<feature type="compositionally biased region" description="Acidic residues" evidence="5">
    <location>
        <begin position="70"/>
        <end position="79"/>
    </location>
</feature>
<keyword evidence="2 4" id="KW-0396">Initiation factor</keyword>
<comment type="caution">
    <text evidence="7">The sequence shown here is derived from an EMBL/GenBank/DDBJ whole genome shotgun (WGS) entry which is preliminary data.</text>
</comment>
<dbReference type="GO" id="GO:0031369">
    <property type="term" value="F:translation initiation factor binding"/>
    <property type="evidence" value="ECO:0007669"/>
    <property type="project" value="InterPro"/>
</dbReference>
<dbReference type="GO" id="GO:0005852">
    <property type="term" value="C:eukaryotic translation initiation factor 3 complex"/>
    <property type="evidence" value="ECO:0007669"/>
    <property type="project" value="UniProtKB-UniRule"/>
</dbReference>
<feature type="region of interest" description="Disordered" evidence="5">
    <location>
        <begin position="1"/>
        <end position="91"/>
    </location>
</feature>
<keyword evidence="1 4" id="KW-0963">Cytoplasm</keyword>
<evidence type="ECO:0000259" key="6">
    <source>
        <dbReference type="PROSITE" id="PS50250"/>
    </source>
</evidence>
<reference evidence="7" key="1">
    <citation type="submission" date="2022-07" db="EMBL/GenBank/DDBJ databases">
        <title>Fungi with potential for degradation of polypropylene.</title>
        <authorList>
            <person name="Gostincar C."/>
        </authorList>
    </citation>
    <scope>NUCLEOTIDE SEQUENCE</scope>
    <source>
        <strain evidence="7">EXF-13308</strain>
    </source>
</reference>
<dbReference type="InterPro" id="IPR036388">
    <property type="entry name" value="WH-like_DNA-bd_sf"/>
</dbReference>
<sequence>MSRFFRGGDDSSTESSSDEEELYSEEEEESEEEQEQEQEKSEDEEDEEESEEESDEEGAKKSGASRFLDVESESEESETEATTKVKSAKDKRFEELESTISSIQNAQKINDWGSIATEFDKLNRQVEKLREGTKAPKDYIKCIAELEDFMNETLAKQKVSTKKMTATNARGLNAVKQRIRKSGKEYQTQIDAYRADKDAFMESDEEAPAPKPKKVRIADAFTSEAAEDDDEGFATVGKGGRTLQFTPESIFKHLRAILESRGKKNTDRQEQIKIMEKLNEIAVTPYQQIRVLLTLVSARFDLGAGAATSMPLEHWKAAEKELALLFSILEKNREYIVIENAEEWDDDDKPPVLEDGAKYIKIPGSIVSYVERLDDELIRSLQNIDPHTSEYIERLSDEGSLYNIIFQGLLYYEMLKKDSSLEIPQESLNRVVMRRLEHVYFKPAQVVKILEENCWKSVPAEVDSTITPRTSSIDAHRLINVLCTYLFANSEGIIRARAMLCQIYFLALHDEYYKARDMMLMSHLQETISSFDVQSQILYNRTLVQVGLCAFRKGLVYDAQNTLQEICGSGRQKELLAQGVMMQRYNQVSPEQERLEKQRQLPFHMHINLELLECVYLTCSMLLEIPLLAQTGSSPDVKKRVISKTYRRMLEYHERQIFTGPPENTRDHVMQASKALAAGEWKKATEFVHAIKIWELMPSTESIKAMLAKQIQEEGLRTYLFTYAPFYDTIAVSTLSTMFELEPRKVSAVVSKMISHEELAAALDQVTETVIFRKGVELSRLQSLALTLSDKASALIETNERTLEQRTQGSSNAFERQGGRGGRGGRGGGPRTGRGGARTGGTGQRQTGGTQFTGGVLGAAVRG</sequence>
<dbReference type="InterPro" id="IPR000717">
    <property type="entry name" value="PCI_dom"/>
</dbReference>
<feature type="compositionally biased region" description="Polar residues" evidence="5">
    <location>
        <begin position="805"/>
        <end position="814"/>
    </location>
</feature>
<dbReference type="SMART" id="SM00088">
    <property type="entry name" value="PINT"/>
    <property type="match status" value="1"/>
</dbReference>
<dbReference type="InterPro" id="IPR027516">
    <property type="entry name" value="EIF3C"/>
</dbReference>
<evidence type="ECO:0000256" key="4">
    <source>
        <dbReference type="HAMAP-Rule" id="MF_03002"/>
    </source>
</evidence>
<dbReference type="SUPFAM" id="SSF46785">
    <property type="entry name" value="Winged helix' DNA-binding domain"/>
    <property type="match status" value="1"/>
</dbReference>
<dbReference type="InterPro" id="IPR058999">
    <property type="entry name" value="EIF3CL_C"/>
</dbReference>
<protein>
    <recommendedName>
        <fullName evidence="4">Eukaryotic translation initiation factor 3 subunit C</fullName>
        <shortName evidence="4">eIF3c</shortName>
    </recommendedName>
    <alternativeName>
        <fullName evidence="4">Eukaryotic translation initiation factor 3 93 kDa subunit homolog</fullName>
        <shortName evidence="4">eIF3 p93</shortName>
    </alternativeName>
    <alternativeName>
        <fullName evidence="4">Translation initiation factor eIF3, p93 subunit homolog</fullName>
    </alternativeName>
</protein>
<dbReference type="GO" id="GO:0001732">
    <property type="term" value="P:formation of cytoplasmic translation initiation complex"/>
    <property type="evidence" value="ECO:0007669"/>
    <property type="project" value="UniProtKB-UniRule"/>
</dbReference>
<dbReference type="Pfam" id="PF05470">
    <property type="entry name" value="eIF-3c_N"/>
    <property type="match status" value="1"/>
</dbReference>
<evidence type="ECO:0000256" key="1">
    <source>
        <dbReference type="ARBA" id="ARBA00022490"/>
    </source>
</evidence>
<keyword evidence="3 4" id="KW-0648">Protein biosynthesis</keyword>
<evidence type="ECO:0000313" key="7">
    <source>
        <dbReference type="EMBL" id="KAJ9134451.1"/>
    </source>
</evidence>
<dbReference type="EMBL" id="JANBVO010000043">
    <property type="protein sequence ID" value="KAJ9134451.1"/>
    <property type="molecule type" value="Genomic_DNA"/>
</dbReference>
<dbReference type="InterPro" id="IPR008905">
    <property type="entry name" value="EIF3C_N_dom"/>
</dbReference>
<dbReference type="PROSITE" id="PS50250">
    <property type="entry name" value="PCI"/>
    <property type="match status" value="1"/>
</dbReference>
<gene>
    <name evidence="4" type="primary">NIP1</name>
    <name evidence="7" type="ORF">NKR23_g10090</name>
</gene>
<comment type="subunit">
    <text evidence="4">Component of the eukaryotic translation initiation factor 3 (eIF-3) complex.</text>
</comment>
<organism evidence="7 8">
    <name type="scientific">Pleurostoma richardsiae</name>
    <dbReference type="NCBI Taxonomy" id="41990"/>
    <lineage>
        <taxon>Eukaryota</taxon>
        <taxon>Fungi</taxon>
        <taxon>Dikarya</taxon>
        <taxon>Ascomycota</taxon>
        <taxon>Pezizomycotina</taxon>
        <taxon>Sordariomycetes</taxon>
        <taxon>Sordariomycetidae</taxon>
        <taxon>Calosphaeriales</taxon>
        <taxon>Pleurostomataceae</taxon>
        <taxon>Pleurostoma</taxon>
    </lineage>
</organism>
<dbReference type="Pfam" id="PF26569">
    <property type="entry name" value="EIF3CL_C"/>
    <property type="match status" value="1"/>
</dbReference>
<feature type="region of interest" description="Disordered" evidence="5">
    <location>
        <begin position="801"/>
        <end position="863"/>
    </location>
</feature>
<dbReference type="GO" id="GO:0033290">
    <property type="term" value="C:eukaryotic 48S preinitiation complex"/>
    <property type="evidence" value="ECO:0007669"/>
    <property type="project" value="UniProtKB-UniRule"/>
</dbReference>
<comment type="similarity">
    <text evidence="4">Belongs to the eIF-3 subunit C family.</text>
</comment>
<name>A0AA38R4X5_9PEZI</name>
<dbReference type="Proteomes" id="UP001174694">
    <property type="component" value="Unassembled WGS sequence"/>
</dbReference>
<dbReference type="PANTHER" id="PTHR13937:SF0">
    <property type="entry name" value="EUKARYOTIC TRANSLATION INITIATION FACTOR 3 SUBUNIT C-RELATED"/>
    <property type="match status" value="1"/>
</dbReference>
<proteinExistence type="inferred from homology"/>
<evidence type="ECO:0000256" key="3">
    <source>
        <dbReference type="ARBA" id="ARBA00022917"/>
    </source>
</evidence>
<keyword evidence="8" id="KW-1185">Reference proteome</keyword>
<comment type="subcellular location">
    <subcellularLocation>
        <location evidence="4">Cytoplasm</location>
    </subcellularLocation>
</comment>
<dbReference type="InterPro" id="IPR036390">
    <property type="entry name" value="WH_DNA-bd_sf"/>
</dbReference>
<feature type="compositionally biased region" description="Basic and acidic residues" evidence="5">
    <location>
        <begin position="81"/>
        <end position="91"/>
    </location>
</feature>
<dbReference type="GO" id="GO:0003743">
    <property type="term" value="F:translation initiation factor activity"/>
    <property type="evidence" value="ECO:0007669"/>
    <property type="project" value="UniProtKB-UniRule"/>
</dbReference>
<evidence type="ECO:0000313" key="8">
    <source>
        <dbReference type="Proteomes" id="UP001174694"/>
    </source>
</evidence>
<dbReference type="Gene3D" id="1.10.10.10">
    <property type="entry name" value="Winged helix-like DNA-binding domain superfamily/Winged helix DNA-binding domain"/>
    <property type="match status" value="1"/>
</dbReference>
<dbReference type="AlphaFoldDB" id="A0AA38R4X5"/>
<feature type="domain" description="PCI" evidence="6">
    <location>
        <begin position="603"/>
        <end position="777"/>
    </location>
</feature>
<evidence type="ECO:0000256" key="5">
    <source>
        <dbReference type="SAM" id="MobiDB-lite"/>
    </source>
</evidence>
<dbReference type="PANTHER" id="PTHR13937">
    <property type="entry name" value="EUKARYOTIC TRANSLATION INITATION FACTOR 3, SUBUNIT 8 EIF3S8 -RELATED"/>
    <property type="match status" value="1"/>
</dbReference>
<dbReference type="FunFam" id="1.10.10.10:FF:000300">
    <property type="entry name" value="Eukaryotic translation initiation factor 3 subunit C"/>
    <property type="match status" value="1"/>
</dbReference>
<comment type="function">
    <text evidence="4">Component of the eukaryotic translation initiation factor 3 (eIF-3) complex, which is involved in protein synthesis of a specialized repertoire of mRNAs and, together with other initiation factors, stimulates binding of mRNA and methionyl-tRNAi to the 40S ribosome. The eIF-3 complex specifically targets and initiates translation of a subset of mRNAs involved in cell proliferation.</text>
</comment>